<dbReference type="PRINTS" id="PR00038">
    <property type="entry name" value="HTHLUXR"/>
</dbReference>
<dbReference type="PANTHER" id="PTHR44688:SF16">
    <property type="entry name" value="DNA-BINDING TRANSCRIPTIONAL ACTIVATOR DEVR_DOSR"/>
    <property type="match status" value="1"/>
</dbReference>
<dbReference type="InterPro" id="IPR000792">
    <property type="entry name" value="Tscrpt_reg_LuxR_C"/>
</dbReference>
<dbReference type="PROSITE" id="PS50043">
    <property type="entry name" value="HTH_LUXR_2"/>
    <property type="match status" value="1"/>
</dbReference>
<evidence type="ECO:0000256" key="2">
    <source>
        <dbReference type="ARBA" id="ARBA00023125"/>
    </source>
</evidence>
<dbReference type="Pfam" id="PF00196">
    <property type="entry name" value="GerE"/>
    <property type="match status" value="1"/>
</dbReference>
<evidence type="ECO:0000256" key="1">
    <source>
        <dbReference type="ARBA" id="ARBA00023015"/>
    </source>
</evidence>
<feature type="domain" description="HTH luxR-type" evidence="4">
    <location>
        <begin position="260"/>
        <end position="325"/>
    </location>
</feature>
<dbReference type="CDD" id="cd06170">
    <property type="entry name" value="LuxR_C_like"/>
    <property type="match status" value="1"/>
</dbReference>
<dbReference type="Gene3D" id="1.25.40.10">
    <property type="entry name" value="Tetratricopeptide repeat domain"/>
    <property type="match status" value="1"/>
</dbReference>
<dbReference type="SUPFAM" id="SSF48452">
    <property type="entry name" value="TPR-like"/>
    <property type="match status" value="1"/>
</dbReference>
<comment type="caution">
    <text evidence="5">The sequence shown here is derived from an EMBL/GenBank/DDBJ whole genome shotgun (WGS) entry which is preliminary data.</text>
</comment>
<reference evidence="5" key="1">
    <citation type="submission" date="2022-10" db="EMBL/GenBank/DDBJ databases">
        <title>The WGS of Solirubrobacter sp. CPCC 204708.</title>
        <authorList>
            <person name="Jiang Z."/>
        </authorList>
    </citation>
    <scope>NUCLEOTIDE SEQUENCE</scope>
    <source>
        <strain evidence="5">CPCC 204708</strain>
    </source>
</reference>
<evidence type="ECO:0000259" key="4">
    <source>
        <dbReference type="PROSITE" id="PS50043"/>
    </source>
</evidence>
<dbReference type="InterPro" id="IPR016032">
    <property type="entry name" value="Sig_transdc_resp-reg_C-effctor"/>
</dbReference>
<evidence type="ECO:0000313" key="5">
    <source>
        <dbReference type="EMBL" id="MDA0138658.1"/>
    </source>
</evidence>
<organism evidence="5 6">
    <name type="scientific">Solirubrobacter deserti</name>
    <dbReference type="NCBI Taxonomy" id="2282478"/>
    <lineage>
        <taxon>Bacteria</taxon>
        <taxon>Bacillati</taxon>
        <taxon>Actinomycetota</taxon>
        <taxon>Thermoleophilia</taxon>
        <taxon>Solirubrobacterales</taxon>
        <taxon>Solirubrobacteraceae</taxon>
        <taxon>Solirubrobacter</taxon>
    </lineage>
</organism>
<dbReference type="PROSITE" id="PS00622">
    <property type="entry name" value="HTH_LUXR_1"/>
    <property type="match status" value="1"/>
</dbReference>
<dbReference type="Gene3D" id="1.10.10.10">
    <property type="entry name" value="Winged helix-like DNA-binding domain superfamily/Winged helix DNA-binding domain"/>
    <property type="match status" value="1"/>
</dbReference>
<gene>
    <name evidence="5" type="ORF">OJ962_14235</name>
</gene>
<accession>A0ABT4RJL4</accession>
<dbReference type="RefSeq" id="WP_238931822.1">
    <property type="nucleotide sequence ID" value="NZ_JAPCID010000017.1"/>
</dbReference>
<evidence type="ECO:0000256" key="3">
    <source>
        <dbReference type="ARBA" id="ARBA00023163"/>
    </source>
</evidence>
<dbReference type="InterPro" id="IPR011990">
    <property type="entry name" value="TPR-like_helical_dom_sf"/>
</dbReference>
<dbReference type="SMART" id="SM00421">
    <property type="entry name" value="HTH_LUXR"/>
    <property type="match status" value="1"/>
</dbReference>
<keyword evidence="6" id="KW-1185">Reference proteome</keyword>
<keyword evidence="1" id="KW-0805">Transcription regulation</keyword>
<keyword evidence="2" id="KW-0238">DNA-binding</keyword>
<evidence type="ECO:0000313" key="6">
    <source>
        <dbReference type="Proteomes" id="UP001147700"/>
    </source>
</evidence>
<proteinExistence type="predicted"/>
<dbReference type="Proteomes" id="UP001147700">
    <property type="component" value="Unassembled WGS sequence"/>
</dbReference>
<protein>
    <submittedName>
        <fullName evidence="5">LuxR C-terminal-related transcriptional regulator</fullName>
    </submittedName>
</protein>
<name>A0ABT4RJL4_9ACTN</name>
<keyword evidence="3" id="KW-0804">Transcription</keyword>
<dbReference type="SUPFAM" id="SSF46894">
    <property type="entry name" value="C-terminal effector domain of the bipartite response regulators"/>
    <property type="match status" value="1"/>
</dbReference>
<dbReference type="InterPro" id="IPR036388">
    <property type="entry name" value="WH-like_DNA-bd_sf"/>
</dbReference>
<dbReference type="PANTHER" id="PTHR44688">
    <property type="entry name" value="DNA-BINDING TRANSCRIPTIONAL ACTIVATOR DEVR_DOSR"/>
    <property type="match status" value="1"/>
</dbReference>
<dbReference type="EMBL" id="JAPCID010000017">
    <property type="protein sequence ID" value="MDA0138658.1"/>
    <property type="molecule type" value="Genomic_DNA"/>
</dbReference>
<sequence length="332" mass="36032">MRTRSPRAGWRALDVGDLRGAISDFDQAGQIREDVGLGTEDARPVIAGIVGFAVIAHAEAGAFERAEALLADAGLDGELPEQMVFNPLLHARASAHLLARRVDKAVADFRELGRRHARWGLRRPSPPWRSSLAVALVARGERAEARELARAELELARVWATARSIARAERALALAANDPDETIAGLTSAEQRLADGPWRLDRARVRCELGAALRRVGERRAARELLARALDEAHACGAEVLATQATEELRASGARPRRRALSGHDALTPSERRVAELAGRGRTNREIAQELFVTMATVETHLSRTYRKLGVPGRAELAAALAERDGEPEPAT</sequence>